<dbReference type="GeneID" id="100329144"/>
<feature type="chain" id="PRO_5010392968" evidence="1">
    <location>
        <begin position="24"/>
        <end position="197"/>
    </location>
</feature>
<gene>
    <name evidence="2" type="primary">Ci-CT</name>
</gene>
<reference evidence="2" key="1">
    <citation type="submission" date="2009-02" db="EMBL/GenBank/DDBJ databases">
        <title>Calcitonin in a protochordate, Ciona intestinalis: the prototype of the vertebrate Calcitonin/Calcitonin gene related peptide family.</title>
        <authorList>
            <person name="Sekiguchi T."/>
            <person name="Suzuki N."/>
            <person name="Fujiwara N."/>
            <person name="Aoyama M."/>
            <person name="Kawada T."/>
            <person name="Sugase K."/>
            <person name="Murata Y."/>
            <person name="Sasayama Y."/>
            <person name="Ogasawara M."/>
            <person name="Satake H."/>
        </authorList>
    </citation>
    <scope>NUCLEOTIDE SEQUENCE</scope>
</reference>
<dbReference type="AlphaFoldDB" id="D2KVR5"/>
<proteinExistence type="evidence at transcript level"/>
<dbReference type="KEGG" id="cin:100329144"/>
<keyword evidence="1" id="KW-0732">Signal</keyword>
<dbReference type="RefSeq" id="NP_001165354.1">
    <property type="nucleotide sequence ID" value="NM_001171883.1"/>
</dbReference>
<sequence length="197" mass="22390">MVMNTLCSLLFILLVFCVYSASATGGIYNRLLHPRGTGRQQLLYHNFNNRYGEVLKRNQPSRSDYDAHDGLIKNVQPLQQRQEEKLNKLEKLFADIMLEDNSYKNVLFSKKQESNEIDVEPSMMRDTQNNFLEMLQLSNWIHRVLSRLAATPHEQQAAPVTGKRCDGVSTCWLHELGNSVHATAGGKQNVGFGPGRK</sequence>
<dbReference type="EMBL" id="AB485672">
    <property type="protein sequence ID" value="BAI63095.1"/>
    <property type="molecule type" value="mRNA"/>
</dbReference>
<name>D2KVR5_CIOIN</name>
<evidence type="ECO:0000256" key="1">
    <source>
        <dbReference type="SAM" id="SignalP"/>
    </source>
</evidence>
<accession>A0A1W2VWA2</accession>
<feature type="signal peptide" evidence="1">
    <location>
        <begin position="1"/>
        <end position="23"/>
    </location>
</feature>
<accession>D2KVR5</accession>
<organism evidence="2">
    <name type="scientific">Ciona intestinalis</name>
    <name type="common">Transparent sea squirt</name>
    <name type="synonym">Ascidia intestinalis</name>
    <dbReference type="NCBI Taxonomy" id="7719"/>
    <lineage>
        <taxon>Eukaryota</taxon>
        <taxon>Metazoa</taxon>
        <taxon>Chordata</taxon>
        <taxon>Tunicata</taxon>
        <taxon>Ascidiacea</taxon>
        <taxon>Phlebobranchia</taxon>
        <taxon>Cionidae</taxon>
        <taxon>Ciona</taxon>
    </lineage>
</organism>
<protein>
    <submittedName>
        <fullName evidence="2">Calcitonin</fullName>
    </submittedName>
</protein>
<dbReference type="CTD" id="100329144"/>
<evidence type="ECO:0000313" key="2">
    <source>
        <dbReference type="EMBL" id="BAI63095.1"/>
    </source>
</evidence>